<feature type="domain" description="D-alanyl-D-alanine carboxypeptidase-like core" evidence="1">
    <location>
        <begin position="88"/>
        <end position="170"/>
    </location>
</feature>
<dbReference type="InterPro" id="IPR009045">
    <property type="entry name" value="Zn_M74/Hedgehog-like"/>
</dbReference>
<dbReference type="CDD" id="cd14846">
    <property type="entry name" value="Peptidase_M15_like"/>
    <property type="match status" value="1"/>
</dbReference>
<dbReference type="PANTHER" id="PTHR34385">
    <property type="entry name" value="D-ALANYL-D-ALANINE CARBOXYPEPTIDASE"/>
    <property type="match status" value="1"/>
</dbReference>
<dbReference type="Pfam" id="PF02557">
    <property type="entry name" value="VanY"/>
    <property type="match status" value="1"/>
</dbReference>
<dbReference type="PANTHER" id="PTHR34385:SF1">
    <property type="entry name" value="PEPTIDOGLYCAN L-ALANYL-D-GLUTAMATE ENDOPEPTIDASE CWLK"/>
    <property type="match status" value="1"/>
</dbReference>
<dbReference type="EMBL" id="CP095043">
    <property type="protein sequence ID" value="UOQ60719.1"/>
    <property type="molecule type" value="Genomic_DNA"/>
</dbReference>
<protein>
    <submittedName>
        <fullName evidence="2">M15 family metallopeptidase</fullName>
    </submittedName>
</protein>
<organism evidence="2 3">
    <name type="scientific">Leucobacter rhizosphaerae</name>
    <dbReference type="NCBI Taxonomy" id="2932245"/>
    <lineage>
        <taxon>Bacteria</taxon>
        <taxon>Bacillati</taxon>
        <taxon>Actinomycetota</taxon>
        <taxon>Actinomycetes</taxon>
        <taxon>Micrococcales</taxon>
        <taxon>Microbacteriaceae</taxon>
        <taxon>Leucobacter</taxon>
    </lineage>
</organism>
<dbReference type="SUPFAM" id="SSF55166">
    <property type="entry name" value="Hedgehog/DD-peptidase"/>
    <property type="match status" value="1"/>
</dbReference>
<dbReference type="RefSeq" id="WP_244686586.1">
    <property type="nucleotide sequence ID" value="NZ_CP095043.1"/>
</dbReference>
<dbReference type="Proteomes" id="UP000831775">
    <property type="component" value="Chromosome"/>
</dbReference>
<reference evidence="2 3" key="1">
    <citation type="submission" date="2022-04" db="EMBL/GenBank/DDBJ databases">
        <title>Leucobacter sp. isolated from rhizosphere of onion.</title>
        <authorList>
            <person name="Won M."/>
            <person name="Lee C.-M."/>
            <person name="Woen H.-Y."/>
            <person name="Kwon S.-W."/>
        </authorList>
    </citation>
    <scope>NUCLEOTIDE SEQUENCE [LARGE SCALE GENOMIC DNA]</scope>
    <source>
        <strain evidence="2 3">H25R-14</strain>
    </source>
</reference>
<accession>A0ABY4FX66</accession>
<sequence length="214" mass="22334">MTDLDASPARSTRRLALVGLGCAAICLVALLALRFVPELLAGAASGSGVASWGGILDPAPTPTAADGVIDAEHPLSVFDTEHPAISGLAPDLLAAVQAAATDAAAEGVQFEVNSGWRSPALQEQLLEQAVADYGSREEAARWVATPETSSHVTGDAIDVGPFDASLWLSQYGAAYGLCQTYANESWHFELRAEAVESGCPTAYLDPTEDPRLQR</sequence>
<dbReference type="Gene3D" id="3.30.1380.10">
    <property type="match status" value="1"/>
</dbReference>
<proteinExistence type="predicted"/>
<evidence type="ECO:0000313" key="3">
    <source>
        <dbReference type="Proteomes" id="UP000831775"/>
    </source>
</evidence>
<evidence type="ECO:0000259" key="1">
    <source>
        <dbReference type="Pfam" id="PF02557"/>
    </source>
</evidence>
<dbReference type="InterPro" id="IPR052179">
    <property type="entry name" value="DD-CPase-like"/>
</dbReference>
<dbReference type="InterPro" id="IPR003709">
    <property type="entry name" value="VanY-like_core_dom"/>
</dbReference>
<name>A0ABY4FX66_9MICO</name>
<gene>
    <name evidence="2" type="ORF">MUN76_01670</name>
</gene>
<evidence type="ECO:0000313" key="2">
    <source>
        <dbReference type="EMBL" id="UOQ60719.1"/>
    </source>
</evidence>
<keyword evidence="3" id="KW-1185">Reference proteome</keyword>